<evidence type="ECO:0000313" key="3">
    <source>
        <dbReference type="Proteomes" id="UP000285655"/>
    </source>
</evidence>
<organism evidence="2 3">
    <name type="scientific">candidate division WS5 bacterium</name>
    <dbReference type="NCBI Taxonomy" id="2093353"/>
    <lineage>
        <taxon>Bacteria</taxon>
        <taxon>candidate division WS5</taxon>
    </lineage>
</organism>
<sequence length="154" mass="18237">MKIRKASIKDIETIQSLEYELYQETKEIHDPTFNPDWAKSEETAEKYRTWMEEGVYIAFICEEDKEPIGILVGGIKEAKHRVNITWGKIDHLFVKKEFRNKGIGTQLLKNFEKWAKQNGANREIVYTHTVNHSARKLYQREGFEESEIIFEKKL</sequence>
<dbReference type="Proteomes" id="UP000285655">
    <property type="component" value="Unassembled WGS sequence"/>
</dbReference>
<dbReference type="InterPro" id="IPR016181">
    <property type="entry name" value="Acyl_CoA_acyltransferase"/>
</dbReference>
<dbReference type="SUPFAM" id="SSF55729">
    <property type="entry name" value="Acyl-CoA N-acyltransferases (Nat)"/>
    <property type="match status" value="1"/>
</dbReference>
<dbReference type="GO" id="GO:0016747">
    <property type="term" value="F:acyltransferase activity, transferring groups other than amino-acyl groups"/>
    <property type="evidence" value="ECO:0007669"/>
    <property type="project" value="InterPro"/>
</dbReference>
<dbReference type="CDD" id="cd04301">
    <property type="entry name" value="NAT_SF"/>
    <property type="match status" value="1"/>
</dbReference>
<keyword evidence="2" id="KW-0808">Transferase</keyword>
<name>A0A419DET9_9BACT</name>
<comment type="caution">
    <text evidence="2">The sequence shown here is derived from an EMBL/GenBank/DDBJ whole genome shotgun (WGS) entry which is preliminary data.</text>
</comment>
<feature type="domain" description="N-acetyltransferase" evidence="1">
    <location>
        <begin position="1"/>
        <end position="154"/>
    </location>
</feature>
<dbReference type="EMBL" id="QZJW01000017">
    <property type="protein sequence ID" value="RJO61560.1"/>
    <property type="molecule type" value="Genomic_DNA"/>
</dbReference>
<dbReference type="Pfam" id="PF00583">
    <property type="entry name" value="Acetyltransf_1"/>
    <property type="match status" value="1"/>
</dbReference>
<reference evidence="2 3" key="1">
    <citation type="journal article" date="2017" name="ISME J.">
        <title>Energy and carbon metabolisms in a deep terrestrial subsurface fluid microbial community.</title>
        <authorList>
            <person name="Momper L."/>
            <person name="Jungbluth S.P."/>
            <person name="Lee M.D."/>
            <person name="Amend J.P."/>
        </authorList>
    </citation>
    <scope>NUCLEOTIDE SEQUENCE [LARGE SCALE GENOMIC DNA]</scope>
    <source>
        <strain evidence="2">SURF_29</strain>
    </source>
</reference>
<dbReference type="InterPro" id="IPR000182">
    <property type="entry name" value="GNAT_dom"/>
</dbReference>
<accession>A0A419DET9</accession>
<evidence type="ECO:0000259" key="1">
    <source>
        <dbReference type="PROSITE" id="PS51186"/>
    </source>
</evidence>
<protein>
    <submittedName>
        <fullName evidence="2">GNAT family N-acetyltransferase</fullName>
    </submittedName>
</protein>
<dbReference type="Gene3D" id="3.40.630.30">
    <property type="match status" value="1"/>
</dbReference>
<gene>
    <name evidence="2" type="ORF">C4544_02390</name>
</gene>
<dbReference type="AlphaFoldDB" id="A0A419DET9"/>
<evidence type="ECO:0000313" key="2">
    <source>
        <dbReference type="EMBL" id="RJO61560.1"/>
    </source>
</evidence>
<proteinExistence type="predicted"/>
<dbReference type="InterPro" id="IPR050276">
    <property type="entry name" value="MshD_Acetyltransferase"/>
</dbReference>
<dbReference type="PANTHER" id="PTHR43617:SF22">
    <property type="entry name" value="L-AMINO ACID N-ACETYLTRANSFERASE AAAT"/>
    <property type="match status" value="1"/>
</dbReference>
<dbReference type="PROSITE" id="PS51186">
    <property type="entry name" value="GNAT"/>
    <property type="match status" value="1"/>
</dbReference>
<dbReference type="PANTHER" id="PTHR43617">
    <property type="entry name" value="L-AMINO ACID N-ACETYLTRANSFERASE"/>
    <property type="match status" value="1"/>
</dbReference>